<feature type="region of interest" description="Disordered" evidence="1">
    <location>
        <begin position="183"/>
        <end position="234"/>
    </location>
</feature>
<evidence type="ECO:0000256" key="1">
    <source>
        <dbReference type="SAM" id="MobiDB-lite"/>
    </source>
</evidence>
<organism evidence="2 3">
    <name type="scientific">Aphis glycines</name>
    <name type="common">Soybean aphid</name>
    <dbReference type="NCBI Taxonomy" id="307491"/>
    <lineage>
        <taxon>Eukaryota</taxon>
        <taxon>Metazoa</taxon>
        <taxon>Ecdysozoa</taxon>
        <taxon>Arthropoda</taxon>
        <taxon>Hexapoda</taxon>
        <taxon>Insecta</taxon>
        <taxon>Pterygota</taxon>
        <taxon>Neoptera</taxon>
        <taxon>Paraneoptera</taxon>
        <taxon>Hemiptera</taxon>
        <taxon>Sternorrhyncha</taxon>
        <taxon>Aphidomorpha</taxon>
        <taxon>Aphidoidea</taxon>
        <taxon>Aphididae</taxon>
        <taxon>Aphidini</taxon>
        <taxon>Aphis</taxon>
        <taxon>Aphis</taxon>
    </lineage>
</organism>
<protein>
    <submittedName>
        <fullName evidence="2">Uncharacterized protein</fullName>
    </submittedName>
</protein>
<name>A0A6G0T0U7_APHGL</name>
<dbReference type="AlphaFoldDB" id="A0A6G0T0U7"/>
<reference evidence="2 3" key="1">
    <citation type="submission" date="2019-08" db="EMBL/GenBank/DDBJ databases">
        <title>The genome of the soybean aphid Biotype 1, its phylome, world population structure and adaptation to the North American continent.</title>
        <authorList>
            <person name="Giordano R."/>
            <person name="Donthu R.K."/>
            <person name="Hernandez A.G."/>
            <person name="Wright C.L."/>
            <person name="Zimin A.V."/>
        </authorList>
    </citation>
    <scope>NUCLEOTIDE SEQUENCE [LARGE SCALE GENOMIC DNA]</scope>
    <source>
        <tissue evidence="2">Whole aphids</tissue>
    </source>
</reference>
<keyword evidence="3" id="KW-1185">Reference proteome</keyword>
<comment type="caution">
    <text evidence="2">The sequence shown here is derived from an EMBL/GenBank/DDBJ whole genome shotgun (WGS) entry which is preliminary data.</text>
</comment>
<feature type="compositionally biased region" description="Low complexity" evidence="1">
    <location>
        <begin position="216"/>
        <end position="230"/>
    </location>
</feature>
<dbReference type="Proteomes" id="UP000475862">
    <property type="component" value="Unassembled WGS sequence"/>
</dbReference>
<proteinExistence type="predicted"/>
<evidence type="ECO:0000313" key="3">
    <source>
        <dbReference type="Proteomes" id="UP000475862"/>
    </source>
</evidence>
<sequence>MKSSQKSKSFLYASLQSRRSAPKKAIRAPNIGINFIEFTSCGSGALGPLGFLVCCTIFTGSLSLTDGSSSTSTSSCVCGSISEYKSGSLVHLAELEHHHVVAVLHDGYIVTESGLRIPLGLVQYLVVGLDPLYGQLLAVVRFRADPVEVPLVQDAVAVDVCIATGVDSENHVLLVQAPAQQRVGAQEQDEQRPRHVVAAGQHRRSGGRATRRNAADDGTGVSSGDTGHTTLPVMSRAPVSRTVWPRLARTTSYDRFSLTCLPSAIHFCQLIRSESSTVIVVRRCDHES</sequence>
<dbReference type="EMBL" id="VYZN01000079">
    <property type="protein sequence ID" value="KAE9523527.1"/>
    <property type="molecule type" value="Genomic_DNA"/>
</dbReference>
<gene>
    <name evidence="2" type="ORF">AGLY_016079</name>
</gene>
<evidence type="ECO:0000313" key="2">
    <source>
        <dbReference type="EMBL" id="KAE9523527.1"/>
    </source>
</evidence>
<feature type="compositionally biased region" description="Basic residues" evidence="1">
    <location>
        <begin position="201"/>
        <end position="211"/>
    </location>
</feature>
<accession>A0A6G0T0U7</accession>